<accession>A0ABR1BY86</accession>
<dbReference type="PROSITE" id="PS50228">
    <property type="entry name" value="SUEL_LECTIN"/>
    <property type="match status" value="2"/>
</dbReference>
<dbReference type="InterPro" id="IPR043159">
    <property type="entry name" value="Lectin_gal-bd_sf"/>
</dbReference>
<dbReference type="Gene3D" id="2.60.120.740">
    <property type="match status" value="2"/>
</dbReference>
<proteinExistence type="predicted"/>
<protein>
    <recommendedName>
        <fullName evidence="2">SUEL-type lectin domain-containing protein</fullName>
    </recommendedName>
</protein>
<dbReference type="CDD" id="cd22828">
    <property type="entry name" value="Gal_Rha_Lectin_EVA1_EVA1C_rpt1"/>
    <property type="match status" value="1"/>
</dbReference>
<gene>
    <name evidence="3" type="primary">Necator_chrI.g3090</name>
    <name evidence="3" type="ORF">RB195_006961</name>
</gene>
<evidence type="ECO:0000259" key="2">
    <source>
        <dbReference type="PROSITE" id="PS50228"/>
    </source>
</evidence>
<dbReference type="InterPro" id="IPR000922">
    <property type="entry name" value="Lectin_gal-bd_dom"/>
</dbReference>
<dbReference type="Pfam" id="PF02140">
    <property type="entry name" value="SUEL_Lectin"/>
    <property type="match status" value="2"/>
</dbReference>
<sequence>MSRQPRRRSAHLAKIMPLPSRPLHFLVVLLYSTYFFQSSDANTKSLIDGLMDASLRSHRVQACDGEKVTLHCPRNTHIMIETGFYGRVVPESQLCPGRIPGRKGYDATCDVIQAKSKLKSSLQRLSELCDKKRKCTVYVDTTTFEDDPCPSTSKYLQMSYKCRPILFDGESFCEGAEMQLECREGRRLAIYSATYGRSARGQAAHCTAPVHFGRECTQDVLPILLTKCHAQPGCSLTVNSETLGSPCPKDVPSYLSILFMCVNEEVFSEDAIKGELESLQKYIKEMQEATTFPTLDDGWEKLSEKHIEIEPKLVAPSLTTTKSEPMFNNDAGYVTEDRYSLSHELNKNVDSKKDEEFDQNQGEVDANLIGITHDIMVAISFVKQNKEKALVCVVLSASLALILLLIACILQQFCGGRRKDKRVPYSIERSQLIAKSNPILDGPPSLVEMGDFESETFLRYSLSTPPRSSHYDF</sequence>
<evidence type="ECO:0000256" key="1">
    <source>
        <dbReference type="SAM" id="Phobius"/>
    </source>
</evidence>
<organism evidence="3 4">
    <name type="scientific">Necator americanus</name>
    <name type="common">Human hookworm</name>
    <dbReference type="NCBI Taxonomy" id="51031"/>
    <lineage>
        <taxon>Eukaryota</taxon>
        <taxon>Metazoa</taxon>
        <taxon>Ecdysozoa</taxon>
        <taxon>Nematoda</taxon>
        <taxon>Chromadorea</taxon>
        <taxon>Rhabditida</taxon>
        <taxon>Rhabditina</taxon>
        <taxon>Rhabditomorpha</taxon>
        <taxon>Strongyloidea</taxon>
        <taxon>Ancylostomatidae</taxon>
        <taxon>Bunostominae</taxon>
        <taxon>Necator</taxon>
    </lineage>
</organism>
<dbReference type="CDD" id="cd22829">
    <property type="entry name" value="Gal_Rha_Lectin_EVA1_EVA1C_rpt2"/>
    <property type="match status" value="1"/>
</dbReference>
<evidence type="ECO:0000313" key="3">
    <source>
        <dbReference type="EMBL" id="KAK6730214.1"/>
    </source>
</evidence>
<feature type="domain" description="SUEL-type lectin" evidence="2">
    <location>
        <begin position="62"/>
        <end position="163"/>
    </location>
</feature>
<keyword evidence="4" id="KW-1185">Reference proteome</keyword>
<keyword evidence="1" id="KW-0812">Transmembrane</keyword>
<feature type="domain" description="SUEL-type lectin" evidence="2">
    <location>
        <begin position="172"/>
        <end position="262"/>
    </location>
</feature>
<dbReference type="EMBL" id="JAVFWL010000001">
    <property type="protein sequence ID" value="KAK6730214.1"/>
    <property type="molecule type" value="Genomic_DNA"/>
</dbReference>
<dbReference type="PANTHER" id="PTHR46780">
    <property type="entry name" value="PROTEIN EVA-1"/>
    <property type="match status" value="1"/>
</dbReference>
<keyword evidence="1" id="KW-1133">Transmembrane helix</keyword>
<dbReference type="Proteomes" id="UP001303046">
    <property type="component" value="Unassembled WGS sequence"/>
</dbReference>
<reference evidence="3 4" key="1">
    <citation type="submission" date="2023-08" db="EMBL/GenBank/DDBJ databases">
        <title>A Necator americanus chromosomal reference genome.</title>
        <authorList>
            <person name="Ilik V."/>
            <person name="Petrzelkova K.J."/>
            <person name="Pardy F."/>
            <person name="Fuh T."/>
            <person name="Niatou-Singa F.S."/>
            <person name="Gouil Q."/>
            <person name="Baker L."/>
            <person name="Ritchie M.E."/>
            <person name="Jex A.R."/>
            <person name="Gazzola D."/>
            <person name="Li H."/>
            <person name="Toshio Fujiwara R."/>
            <person name="Zhan B."/>
            <person name="Aroian R.V."/>
            <person name="Pafco B."/>
            <person name="Schwarz E.M."/>
        </authorList>
    </citation>
    <scope>NUCLEOTIDE SEQUENCE [LARGE SCALE GENOMIC DNA]</scope>
    <source>
        <strain evidence="3 4">Aroian</strain>
        <tissue evidence="3">Whole animal</tissue>
    </source>
</reference>
<name>A0ABR1BY86_NECAM</name>
<keyword evidence="1" id="KW-0472">Membrane</keyword>
<evidence type="ECO:0000313" key="4">
    <source>
        <dbReference type="Proteomes" id="UP001303046"/>
    </source>
</evidence>
<comment type="caution">
    <text evidence="3">The sequence shown here is derived from an EMBL/GenBank/DDBJ whole genome shotgun (WGS) entry which is preliminary data.</text>
</comment>
<feature type="transmembrane region" description="Helical" evidence="1">
    <location>
        <begin position="388"/>
        <end position="410"/>
    </location>
</feature>